<dbReference type="GO" id="GO:0005829">
    <property type="term" value="C:cytosol"/>
    <property type="evidence" value="ECO:0007669"/>
    <property type="project" value="EnsemblFungi"/>
</dbReference>
<dbReference type="InterPro" id="IPR005574">
    <property type="entry name" value="Rpb4/RPC9"/>
</dbReference>
<dbReference type="GO" id="GO:0000166">
    <property type="term" value="F:nucleotide binding"/>
    <property type="evidence" value="ECO:0007669"/>
    <property type="project" value="InterPro"/>
</dbReference>
<keyword evidence="6" id="KW-0539">Nucleus</keyword>
<dbReference type="KEGG" id="erc:Ecym_5430"/>
<dbReference type="GO" id="GO:0006386">
    <property type="term" value="P:termination of RNA polymerase III transcription"/>
    <property type="evidence" value="ECO:0007669"/>
    <property type="project" value="EnsemblFungi"/>
</dbReference>
<evidence type="ECO:0000256" key="4">
    <source>
        <dbReference type="ARBA" id="ARBA00022478"/>
    </source>
</evidence>
<dbReference type="STRING" id="931890.I6NDP2"/>
<evidence type="ECO:0000313" key="8">
    <source>
        <dbReference type="Proteomes" id="UP000006790"/>
    </source>
</evidence>
<dbReference type="GO" id="GO:0042797">
    <property type="term" value="P:tRNA transcription by RNA polymerase III"/>
    <property type="evidence" value="ECO:0007669"/>
    <property type="project" value="EnsemblFungi"/>
</dbReference>
<keyword evidence="8" id="KW-1185">Reference proteome</keyword>
<gene>
    <name evidence="7" type="ordered locus">Ecym_5430</name>
</gene>
<dbReference type="EMBL" id="CP002501">
    <property type="protein sequence ID" value="AET40184.1"/>
    <property type="molecule type" value="Genomic_DNA"/>
</dbReference>
<dbReference type="FunCoup" id="I6NDP2">
    <property type="interactions" value="212"/>
</dbReference>
<comment type="subcellular location">
    <subcellularLocation>
        <location evidence="1">Nucleus</location>
    </subcellularLocation>
</comment>
<protein>
    <recommendedName>
        <fullName evidence="3">DNA-directed RNA polymerase III subunit RPC9</fullName>
    </recommendedName>
</protein>
<dbReference type="InterPro" id="IPR038324">
    <property type="entry name" value="Rpb4/RPC9_sf"/>
</dbReference>
<dbReference type="RefSeq" id="XP_003647001.1">
    <property type="nucleotide sequence ID" value="XM_003646953.1"/>
</dbReference>
<evidence type="ECO:0000256" key="6">
    <source>
        <dbReference type="ARBA" id="ARBA00023242"/>
    </source>
</evidence>
<keyword evidence="4" id="KW-0240">DNA-directed RNA polymerase</keyword>
<evidence type="ECO:0000256" key="2">
    <source>
        <dbReference type="ARBA" id="ARBA00006898"/>
    </source>
</evidence>
<dbReference type="InterPro" id="IPR038846">
    <property type="entry name" value="RPC9"/>
</dbReference>
<dbReference type="Pfam" id="PF03874">
    <property type="entry name" value="RNA_pol_Rpb4"/>
    <property type="match status" value="1"/>
</dbReference>
<proteinExistence type="inferred from homology"/>
<name>I6NDP2_ERECY</name>
<dbReference type="AlphaFoldDB" id="I6NDP2"/>
<dbReference type="GO" id="GO:0005666">
    <property type="term" value="C:RNA polymerase III complex"/>
    <property type="evidence" value="ECO:0007669"/>
    <property type="project" value="EnsemblFungi"/>
</dbReference>
<dbReference type="GO" id="GO:0006384">
    <property type="term" value="P:transcription initiation at RNA polymerase III promoter"/>
    <property type="evidence" value="ECO:0007669"/>
    <property type="project" value="EnsemblFungi"/>
</dbReference>
<sequence length="152" mass="17508">MKIEAARDAFISDYEVLKFMSQLQRKHNWLFDDTDKKTTKKTKQYNHPELESITRDLVNYLTTNKNPDPEDPETGTTRPAKAGITKLNDATFTKLMHALNQLALFKAEKLQIVNQLPTNIVHLYSIVEECDNRFSEDQIKTILLAVQEAAQL</sequence>
<dbReference type="OMA" id="PTNMVHL"/>
<dbReference type="PANTHER" id="PTHR15561">
    <property type="entry name" value="CALCITONIN GENE-RELATED PEPTIDE-RECEPTOR COMPONENT PROTEIN"/>
    <property type="match status" value="1"/>
</dbReference>
<dbReference type="GeneID" id="11468532"/>
<evidence type="ECO:0000256" key="1">
    <source>
        <dbReference type="ARBA" id="ARBA00004123"/>
    </source>
</evidence>
<dbReference type="OrthoDB" id="1746530at2759"/>
<accession>I6NDP2</accession>
<evidence type="ECO:0000313" key="7">
    <source>
        <dbReference type="EMBL" id="AET40184.1"/>
    </source>
</evidence>
<dbReference type="InParanoid" id="I6NDP2"/>
<dbReference type="PANTHER" id="PTHR15561:SF0">
    <property type="entry name" value="DNA-DIRECTED RNA POLYMERASE III SUBUNIT RPC9"/>
    <property type="match status" value="1"/>
</dbReference>
<dbReference type="HOGENOM" id="CLU_092529_3_0_1"/>
<organism evidence="7 8">
    <name type="scientific">Eremothecium cymbalariae (strain CBS 270.75 / DBVPG 7215 / KCTC 17166 / NRRL Y-17582)</name>
    <name type="common">Yeast</name>
    <dbReference type="NCBI Taxonomy" id="931890"/>
    <lineage>
        <taxon>Eukaryota</taxon>
        <taxon>Fungi</taxon>
        <taxon>Dikarya</taxon>
        <taxon>Ascomycota</taxon>
        <taxon>Saccharomycotina</taxon>
        <taxon>Saccharomycetes</taxon>
        <taxon>Saccharomycetales</taxon>
        <taxon>Saccharomycetaceae</taxon>
        <taxon>Eremothecium</taxon>
    </lineage>
</organism>
<dbReference type="GO" id="GO:0003899">
    <property type="term" value="F:DNA-directed RNA polymerase activity"/>
    <property type="evidence" value="ECO:0007669"/>
    <property type="project" value="EnsemblFungi"/>
</dbReference>
<dbReference type="InterPro" id="IPR010997">
    <property type="entry name" value="HRDC-like_sf"/>
</dbReference>
<dbReference type="eggNOG" id="KOG4168">
    <property type="taxonomic scope" value="Eukaryota"/>
</dbReference>
<keyword evidence="5" id="KW-0804">Transcription</keyword>
<evidence type="ECO:0000256" key="3">
    <source>
        <dbReference type="ARBA" id="ARBA00016672"/>
    </source>
</evidence>
<reference evidence="7 8" key="1">
    <citation type="journal article" date="2011" name="G3 (Bethesda)">
        <title>Genome evolution in the Eremothecium clade of the Saccharomyces complex revealed by comparative genomics.</title>
        <authorList>
            <person name="Wendland J."/>
            <person name="Walther A."/>
        </authorList>
    </citation>
    <scope>NUCLEOTIDE SEQUENCE [LARGE SCALE GENOMIC DNA]</scope>
    <source>
        <strain evidence="8">CBS 270.75 / DBVPG 7215 / KCTC 17166 / NRRL Y-17582</strain>
    </source>
</reference>
<evidence type="ECO:0000256" key="5">
    <source>
        <dbReference type="ARBA" id="ARBA00023163"/>
    </source>
</evidence>
<comment type="similarity">
    <text evidence="2">Belongs to the eukaryotic RPC9 RNA polymerase subunit family.</text>
</comment>
<dbReference type="SUPFAM" id="SSF47819">
    <property type="entry name" value="HRDC-like"/>
    <property type="match status" value="1"/>
</dbReference>
<dbReference type="Proteomes" id="UP000006790">
    <property type="component" value="Chromosome 5"/>
</dbReference>
<dbReference type="Gene3D" id="1.20.1250.40">
    <property type="match status" value="1"/>
</dbReference>